<dbReference type="PANTHER" id="PTHR43143">
    <property type="entry name" value="METALLOPHOSPHOESTERASE, CALCINEURIN SUPERFAMILY"/>
    <property type="match status" value="1"/>
</dbReference>
<dbReference type="AlphaFoldDB" id="A0A318SIB3"/>
<dbReference type="Pfam" id="PF00149">
    <property type="entry name" value="Metallophos"/>
    <property type="match status" value="1"/>
</dbReference>
<evidence type="ECO:0000256" key="1">
    <source>
        <dbReference type="SAM" id="SignalP"/>
    </source>
</evidence>
<organism evidence="3 4">
    <name type="scientific">Deinococcus yavapaiensis KR-236</name>
    <dbReference type="NCBI Taxonomy" id="694435"/>
    <lineage>
        <taxon>Bacteria</taxon>
        <taxon>Thermotogati</taxon>
        <taxon>Deinococcota</taxon>
        <taxon>Deinococci</taxon>
        <taxon>Deinococcales</taxon>
        <taxon>Deinococcaceae</taxon>
        <taxon>Deinococcus</taxon>
    </lineage>
</organism>
<sequence length="325" mass="34986">MRRLLVCALLVLAASSPSSTNATDAPGLRVVLLSDFNGPYGSTSYPPALAKVMRRVVNEFKPDLFLSAGDVVAGQKLALTDDTRRAMWASFDRDVTAKLRAANIPYGFAVGNHDGSSARDANGRFVFAADRAALARYWQARRPPLAFVDDSRFPFAFSFVHGGVFFLMVDASSATLQDRAWIETQLSSEAATSAAMRVVVGHLPLFGVSEGRSRAGEVLQGGETLRGLFERLGVHTYVSGHHAAFYPGRRGRLNVLASGGIGGRDLLGHPGTARSTVTLMEVRSGEALIRLRTFDADSEAEIDVATLPPFLNGFGGRVERVSELR</sequence>
<feature type="signal peptide" evidence="1">
    <location>
        <begin position="1"/>
        <end position="22"/>
    </location>
</feature>
<dbReference type="GO" id="GO:0016787">
    <property type="term" value="F:hydrolase activity"/>
    <property type="evidence" value="ECO:0007669"/>
    <property type="project" value="InterPro"/>
</dbReference>
<evidence type="ECO:0000313" key="4">
    <source>
        <dbReference type="Proteomes" id="UP000248326"/>
    </source>
</evidence>
<reference evidence="3 4" key="1">
    <citation type="submission" date="2018-06" db="EMBL/GenBank/DDBJ databases">
        <title>Genomic Encyclopedia of Type Strains, Phase IV (KMG-IV): sequencing the most valuable type-strain genomes for metagenomic binning, comparative biology and taxonomic classification.</title>
        <authorList>
            <person name="Goeker M."/>
        </authorList>
    </citation>
    <scope>NUCLEOTIDE SEQUENCE [LARGE SCALE GENOMIC DNA]</scope>
    <source>
        <strain evidence="3 4">DSM 18048</strain>
    </source>
</reference>
<dbReference type="InterPro" id="IPR029052">
    <property type="entry name" value="Metallo-depent_PP-like"/>
</dbReference>
<name>A0A318SIB3_9DEIO</name>
<feature type="domain" description="Calcineurin-like phosphoesterase" evidence="2">
    <location>
        <begin position="29"/>
        <end position="242"/>
    </location>
</feature>
<keyword evidence="1" id="KW-0732">Signal</keyword>
<protein>
    <submittedName>
        <fullName evidence="3">Calcineurin-like phosphoesterase family protein</fullName>
    </submittedName>
</protein>
<dbReference type="InterPro" id="IPR051918">
    <property type="entry name" value="STPP_CPPED1"/>
</dbReference>
<dbReference type="OrthoDB" id="651281at2"/>
<gene>
    <name evidence="3" type="ORF">DES52_10755</name>
</gene>
<dbReference type="PANTHER" id="PTHR43143:SF1">
    <property type="entry name" value="SERINE_THREONINE-PROTEIN PHOSPHATASE CPPED1"/>
    <property type="match status" value="1"/>
</dbReference>
<keyword evidence="4" id="KW-1185">Reference proteome</keyword>
<dbReference type="InterPro" id="IPR004843">
    <property type="entry name" value="Calcineurin-like_PHP"/>
</dbReference>
<dbReference type="EMBL" id="QJSX01000007">
    <property type="protein sequence ID" value="PYE53797.1"/>
    <property type="molecule type" value="Genomic_DNA"/>
</dbReference>
<proteinExistence type="predicted"/>
<dbReference type="Gene3D" id="3.60.21.10">
    <property type="match status" value="1"/>
</dbReference>
<evidence type="ECO:0000259" key="2">
    <source>
        <dbReference type="Pfam" id="PF00149"/>
    </source>
</evidence>
<evidence type="ECO:0000313" key="3">
    <source>
        <dbReference type="EMBL" id="PYE53797.1"/>
    </source>
</evidence>
<comment type="caution">
    <text evidence="3">The sequence shown here is derived from an EMBL/GenBank/DDBJ whole genome shotgun (WGS) entry which is preliminary data.</text>
</comment>
<accession>A0A318SIB3</accession>
<dbReference type="Proteomes" id="UP000248326">
    <property type="component" value="Unassembled WGS sequence"/>
</dbReference>
<feature type="chain" id="PRO_5016289047" evidence="1">
    <location>
        <begin position="23"/>
        <end position="325"/>
    </location>
</feature>
<dbReference type="SUPFAM" id="SSF56300">
    <property type="entry name" value="Metallo-dependent phosphatases"/>
    <property type="match status" value="1"/>
</dbReference>
<dbReference type="RefSeq" id="WP_110886708.1">
    <property type="nucleotide sequence ID" value="NZ_QJSX01000007.1"/>
</dbReference>